<dbReference type="AlphaFoldDB" id="A0A6A6F194"/>
<keyword evidence="2" id="KW-1185">Reference proteome</keyword>
<dbReference type="EMBL" id="ML992707">
    <property type="protein sequence ID" value="KAF2207084.1"/>
    <property type="molecule type" value="Genomic_DNA"/>
</dbReference>
<proteinExistence type="predicted"/>
<protein>
    <submittedName>
        <fullName evidence="1">Uncharacterized protein</fullName>
    </submittedName>
</protein>
<reference evidence="1" key="1">
    <citation type="journal article" date="2020" name="Stud. Mycol.">
        <title>101 Dothideomycetes genomes: a test case for predicting lifestyles and emergence of pathogens.</title>
        <authorList>
            <person name="Haridas S."/>
            <person name="Albert R."/>
            <person name="Binder M."/>
            <person name="Bloem J."/>
            <person name="Labutti K."/>
            <person name="Salamov A."/>
            <person name="Andreopoulos B."/>
            <person name="Baker S."/>
            <person name="Barry K."/>
            <person name="Bills G."/>
            <person name="Bluhm B."/>
            <person name="Cannon C."/>
            <person name="Castanera R."/>
            <person name="Culley D."/>
            <person name="Daum C."/>
            <person name="Ezra D."/>
            <person name="Gonzalez J."/>
            <person name="Henrissat B."/>
            <person name="Kuo A."/>
            <person name="Liang C."/>
            <person name="Lipzen A."/>
            <person name="Lutzoni F."/>
            <person name="Magnuson J."/>
            <person name="Mondo S."/>
            <person name="Nolan M."/>
            <person name="Ohm R."/>
            <person name="Pangilinan J."/>
            <person name="Park H.-J."/>
            <person name="Ramirez L."/>
            <person name="Alfaro M."/>
            <person name="Sun H."/>
            <person name="Tritt A."/>
            <person name="Yoshinaga Y."/>
            <person name="Zwiers L.-H."/>
            <person name="Turgeon B."/>
            <person name="Goodwin S."/>
            <person name="Spatafora J."/>
            <person name="Crous P."/>
            <person name="Grigoriev I."/>
        </authorList>
    </citation>
    <scope>NUCLEOTIDE SEQUENCE</scope>
    <source>
        <strain evidence="1">SCOH1-5</strain>
    </source>
</reference>
<organism evidence="1 2">
    <name type="scientific">Cercospora zeae-maydis SCOH1-5</name>
    <dbReference type="NCBI Taxonomy" id="717836"/>
    <lineage>
        <taxon>Eukaryota</taxon>
        <taxon>Fungi</taxon>
        <taxon>Dikarya</taxon>
        <taxon>Ascomycota</taxon>
        <taxon>Pezizomycotina</taxon>
        <taxon>Dothideomycetes</taxon>
        <taxon>Dothideomycetidae</taxon>
        <taxon>Mycosphaerellales</taxon>
        <taxon>Mycosphaerellaceae</taxon>
        <taxon>Cercospora</taxon>
    </lineage>
</organism>
<evidence type="ECO:0000313" key="2">
    <source>
        <dbReference type="Proteomes" id="UP000799539"/>
    </source>
</evidence>
<sequence>MQRASLAQLLVGCMEDRTRLWKSLENIAVELAGQISGYAMAGDMNYVDASDSAALFDRIYCNLVNVPSSLAGIAVNAYFEVNIFRLCTTQPLRSVMKHSAPRLTKHGRADFNLPHPFSQIRRIELCCLTFKDVDGWLSSDGSAEQDLISKIEHRLSLVVGQLQALSSLTLFLCSVGLDKTPSDHRLGLTQACHSGTYYTYVFPSTALVAAIAARTVTSLRKLKVLAYEEPVFPDPVLRELDGTAMTAAEVADVLKQSWRHNILVRGNGRGLNDFESKDST</sequence>
<name>A0A6A6F194_9PEZI</name>
<gene>
    <name evidence="1" type="ORF">CERZMDRAFT_88844</name>
</gene>
<dbReference type="Proteomes" id="UP000799539">
    <property type="component" value="Unassembled WGS sequence"/>
</dbReference>
<accession>A0A6A6F194</accession>
<dbReference type="OrthoDB" id="3644257at2759"/>
<evidence type="ECO:0000313" key="1">
    <source>
        <dbReference type="EMBL" id="KAF2207084.1"/>
    </source>
</evidence>